<keyword evidence="3" id="KW-0813">Transport</keyword>
<sequence>MSSLAPLVAKTGPFLDRASASVKALMSIVSKNECQYFEEGHFNASQVKKELQDDSIDSKVTAMKRLLAAHATGTDVSGLLPEVVKAIAVPDLELKRLVYLFLIQHAEGSRDLALLSINSFQKDLTDRNQVVRASALKALASIRLLEVVQLLVASVKRASVDSSPFVRRTAAQCIIKVFSLDQDQFEDLKNVVLTLLADVEISVVGSALIAYRELCIRHSHLLLLCHDDDDNDGEHALQDHQANSTHSHHPYHLDCTYTATTQGGRGGENVMNTSISSSSPSFSNTNGGGGLSNASTTSCLQNKDNRKKQREFFKSQIYALSLLHSHFRRLQQTFLQLESFAQIVAIDIFLRYCRVFFADPGEQLKNHYELQTHRQAVAEERANRSVGMRQRDQVSAPYNASMGSVSSSSSSSSSPVSSKDISESSFTIEQFLEDGQGPSGNPVPQDFRLFLSNLVNLLHSDSPGVVVAASSALFYLLPSSPNAWKPAVHPLLRCMYTSPPDLQEPLLHTIACLGSAYPPLFLPHIRSFFLRFSDPPIVRQGKLRILRLLLSSSSSSFSPSSGVTDHSYTNLAYLLLPELRTYIHWPGDKALLSSCFRFLTFLAQRFPELQAPCMQIFVQLLDSPSSVLSSEAVLSLQTLLQQQLQQQKKQKQENESSTGMKGHFSHHHPSSSSMMSREMTPTSSPPLSLGGKGDDQLGRLVLQLANHFPHIHAPAPRASVIWIIGYYQRQVGWVSADFLRQVVMNFKIESEEVKLQILSLALKVWAFHWMNRQGEKNMRKEDDDKKRRQEDEEGQGGERDSTKGRTSSTIHSSLDEGQATRGGDRMIPIRKDDNDDEQGEKKNPIGGLFQASQDNSSSSLGGYSCSTGDQKKEHFSNCRGEEEEANEGDLSSRGNQSRHHRPSDDPSTQRGSSSSSSLLPLPTCEESARAFPRLDKILKYVCEAASFDISYDVRDVSRLYYTLSRLALLSSEVKRGERDDKILSSIPSTSSLVDRSSSNNEKREELGGREDEESRLYLSSQERRDPLECRDQDKPTIRRKEEDNLTASDLLQAFAGWGGGGREGDKCLAVLDRGNGDLKSSHHPDGSGMSESSSSFSSLQGMQEFACRYMREIACGRSLDLEDGGEEELTKMEIKKSFSQEPFSMNREGDRMMTMMEMEEKKNGIQQGRGRQAEKDSAMMYNSGYQDASPYLSSSSFLPVDYVTRTQEEVDGLTFKGYVDKRSSRRDIFETPYVLGTLSDFIGERMIGYTSFPSCYLSEENMTDDLRCSPQHPDLDGNFKIILSPYGVITTNTASQGLLSDGRPLGDQGKCPRGGGDYPNNRYSSSTSQVTNYKEIKSISSADVIVTRNLATMMARSSLNEQPFFSSSSSSSSHSHLHHTNPAKARLTPTDLDDFYSDLRSTEGKEEDRKKRETPGAANHEIYRNTNGGGRDGDVFLHEKNEDMWTVFFPRGGEEEKKDDKEEEEEERERRRQGGGGDAGIQNPSQRREGEEEMKAKNKIFTPSSSNSSSLLTGSLYTPAGVSDPRFYTMKEMSQKGGRNEEDEERRSGNRCQRGGGRESGSARGGGIAILGEDDESEEEEERRKEAEEMTRRSDDVCDGMCMEGNYEREGERGRGGSDQGGKKRGENKEEQIGGGEEEEEEDGDWKFMPVGGSL</sequence>
<feature type="region of interest" description="Disordered" evidence="6">
    <location>
        <begin position="1078"/>
        <end position="1097"/>
    </location>
</feature>
<feature type="domain" description="Clathrin/coatomer adaptor adaptin-like N-terminal" evidence="7">
    <location>
        <begin position="316"/>
        <end position="648"/>
    </location>
</feature>
<dbReference type="GO" id="GO:0030117">
    <property type="term" value="C:membrane coat"/>
    <property type="evidence" value="ECO:0007669"/>
    <property type="project" value="InterPro"/>
</dbReference>
<feature type="region of interest" description="Disordered" evidence="6">
    <location>
        <begin position="380"/>
        <end position="420"/>
    </location>
</feature>
<gene>
    <name evidence="8" type="ORF">CSUI_006640</name>
</gene>
<evidence type="ECO:0000256" key="1">
    <source>
        <dbReference type="ARBA" id="ARBA00004308"/>
    </source>
</evidence>
<feature type="compositionally biased region" description="Basic and acidic residues" evidence="6">
    <location>
        <begin position="869"/>
        <end position="880"/>
    </location>
</feature>
<feature type="compositionally biased region" description="Basic and acidic residues" evidence="6">
    <location>
        <begin position="1486"/>
        <end position="1496"/>
    </location>
</feature>
<feature type="compositionally biased region" description="Basic and acidic residues" evidence="6">
    <location>
        <begin position="1431"/>
        <end position="1443"/>
    </location>
</feature>
<feature type="compositionally biased region" description="Low complexity" evidence="6">
    <location>
        <begin position="401"/>
        <end position="420"/>
    </location>
</feature>
<comment type="caution">
    <text evidence="8">The sequence shown here is derived from an EMBL/GenBank/DDBJ whole genome shotgun (WGS) entry which is preliminary data.</text>
</comment>
<dbReference type="InterPro" id="IPR016024">
    <property type="entry name" value="ARM-type_fold"/>
</dbReference>
<name>A0A2C6KTC4_9APIC</name>
<proteinExistence type="inferred from homology"/>
<dbReference type="Pfam" id="PF01602">
    <property type="entry name" value="Adaptin_N"/>
    <property type="match status" value="2"/>
</dbReference>
<feature type="region of interest" description="Disordered" evidence="6">
    <location>
        <begin position="1297"/>
        <end position="1326"/>
    </location>
</feature>
<dbReference type="GO" id="GO:0006886">
    <property type="term" value="P:intracellular protein transport"/>
    <property type="evidence" value="ECO:0007669"/>
    <property type="project" value="InterPro"/>
</dbReference>
<evidence type="ECO:0000259" key="7">
    <source>
        <dbReference type="Pfam" id="PF01602"/>
    </source>
</evidence>
<reference evidence="8 9" key="1">
    <citation type="journal article" date="2017" name="Int. J. Parasitol.">
        <title>The genome of the protozoan parasite Cystoisospora suis and a reverse vaccinology approach to identify vaccine candidates.</title>
        <authorList>
            <person name="Palmieri N."/>
            <person name="Shrestha A."/>
            <person name="Ruttkowski B."/>
            <person name="Beck T."/>
            <person name="Vogl C."/>
            <person name="Tomley F."/>
            <person name="Blake D.P."/>
            <person name="Joachim A."/>
        </authorList>
    </citation>
    <scope>NUCLEOTIDE SEQUENCE [LARGE SCALE GENOMIC DNA]</scope>
    <source>
        <strain evidence="8 9">Wien I</strain>
    </source>
</reference>
<feature type="compositionally biased region" description="Gly residues" evidence="6">
    <location>
        <begin position="1554"/>
        <end position="1569"/>
    </location>
</feature>
<evidence type="ECO:0000256" key="2">
    <source>
        <dbReference type="ARBA" id="ARBA00006613"/>
    </source>
</evidence>
<feature type="region of interest" description="Disordered" evidence="6">
    <location>
        <begin position="776"/>
        <end position="921"/>
    </location>
</feature>
<comment type="similarity">
    <text evidence="2">Belongs to the adaptor complexes large subunit family.</text>
</comment>
<feature type="region of interest" description="Disordered" evidence="6">
    <location>
        <begin position="266"/>
        <end position="300"/>
    </location>
</feature>
<feature type="compositionally biased region" description="Low complexity" evidence="6">
    <location>
        <begin position="852"/>
        <end position="868"/>
    </location>
</feature>
<feature type="compositionally biased region" description="Basic and acidic residues" evidence="6">
    <location>
        <begin position="1400"/>
        <end position="1414"/>
    </location>
</feature>
<dbReference type="GO" id="GO:0012505">
    <property type="term" value="C:endomembrane system"/>
    <property type="evidence" value="ECO:0007669"/>
    <property type="project" value="UniProtKB-SubCell"/>
</dbReference>
<dbReference type="SUPFAM" id="SSF48371">
    <property type="entry name" value="ARM repeat"/>
    <property type="match status" value="1"/>
</dbReference>
<dbReference type="InterPro" id="IPR011989">
    <property type="entry name" value="ARM-like"/>
</dbReference>
<comment type="subcellular location">
    <subcellularLocation>
        <location evidence="1">Endomembrane system</location>
    </subcellularLocation>
</comment>
<keyword evidence="4" id="KW-0653">Protein transport</keyword>
<feature type="compositionally biased region" description="Low complexity" evidence="6">
    <location>
        <begin position="272"/>
        <end position="285"/>
    </location>
</feature>
<feature type="region of interest" description="Disordered" evidence="6">
    <location>
        <begin position="988"/>
        <end position="1043"/>
    </location>
</feature>
<evidence type="ECO:0000256" key="4">
    <source>
        <dbReference type="ARBA" id="ARBA00022927"/>
    </source>
</evidence>
<evidence type="ECO:0000256" key="5">
    <source>
        <dbReference type="ARBA" id="ARBA00023136"/>
    </source>
</evidence>
<keyword evidence="5" id="KW-0472">Membrane</keyword>
<dbReference type="EMBL" id="MIGC01003375">
    <property type="protein sequence ID" value="PHJ19532.1"/>
    <property type="molecule type" value="Genomic_DNA"/>
</dbReference>
<dbReference type="GeneID" id="94430005"/>
<feature type="compositionally biased region" description="Basic and acidic residues" evidence="6">
    <location>
        <begin position="776"/>
        <end position="803"/>
    </location>
</feature>
<evidence type="ECO:0000256" key="6">
    <source>
        <dbReference type="SAM" id="MobiDB-lite"/>
    </source>
</evidence>
<dbReference type="InterPro" id="IPR026739">
    <property type="entry name" value="AP_beta"/>
</dbReference>
<feature type="region of interest" description="Disordered" evidence="6">
    <location>
        <begin position="1362"/>
        <end position="1655"/>
    </location>
</feature>
<dbReference type="InterPro" id="IPR002553">
    <property type="entry name" value="Clathrin/coatomer_adapt-like_N"/>
</dbReference>
<protein>
    <submittedName>
        <fullName evidence="8">Heat repeat-containing protein</fullName>
    </submittedName>
</protein>
<accession>A0A2C6KTC4</accession>
<feature type="compositionally biased region" description="Low complexity" evidence="6">
    <location>
        <begin position="1504"/>
        <end position="1516"/>
    </location>
</feature>
<feature type="compositionally biased region" description="Acidic residues" evidence="6">
    <location>
        <begin position="1572"/>
        <end position="1581"/>
    </location>
</feature>
<feature type="compositionally biased region" description="Basic and acidic residues" evidence="6">
    <location>
        <begin position="1000"/>
        <end position="1043"/>
    </location>
</feature>
<dbReference type="PANTHER" id="PTHR11134">
    <property type="entry name" value="ADAPTOR COMPLEX SUBUNIT BETA FAMILY MEMBER"/>
    <property type="match status" value="1"/>
</dbReference>
<feature type="compositionally biased region" description="Low complexity" evidence="6">
    <location>
        <begin position="670"/>
        <end position="686"/>
    </location>
</feature>
<feature type="compositionally biased region" description="Basic and acidic residues" evidence="6">
    <location>
        <begin position="822"/>
        <end position="843"/>
    </location>
</feature>
<dbReference type="OrthoDB" id="302453at2759"/>
<dbReference type="Proteomes" id="UP000221165">
    <property type="component" value="Unassembled WGS sequence"/>
</dbReference>
<dbReference type="VEuPathDB" id="ToxoDB:CSUI_006640"/>
<feature type="domain" description="Clathrin/coatomer adaptor adaptin-like N-terminal" evidence="7">
    <location>
        <begin position="45"/>
        <end position="219"/>
    </location>
</feature>
<feature type="compositionally biased region" description="Low complexity" evidence="6">
    <location>
        <begin position="1087"/>
        <end position="1097"/>
    </location>
</feature>
<feature type="compositionally biased region" description="Basic and acidic residues" evidence="6">
    <location>
        <begin position="1606"/>
        <end position="1632"/>
    </location>
</feature>
<feature type="compositionally biased region" description="Low complexity" evidence="6">
    <location>
        <begin position="912"/>
        <end position="921"/>
    </location>
</feature>
<dbReference type="RefSeq" id="XP_067921231.1">
    <property type="nucleotide sequence ID" value="XM_068066794.1"/>
</dbReference>
<dbReference type="GO" id="GO:0016192">
    <property type="term" value="P:vesicle-mediated transport"/>
    <property type="evidence" value="ECO:0007669"/>
    <property type="project" value="InterPro"/>
</dbReference>
<organism evidence="8 9">
    <name type="scientific">Cystoisospora suis</name>
    <dbReference type="NCBI Taxonomy" id="483139"/>
    <lineage>
        <taxon>Eukaryota</taxon>
        <taxon>Sar</taxon>
        <taxon>Alveolata</taxon>
        <taxon>Apicomplexa</taxon>
        <taxon>Conoidasida</taxon>
        <taxon>Coccidia</taxon>
        <taxon>Eucoccidiorida</taxon>
        <taxon>Eimeriorina</taxon>
        <taxon>Sarcocystidae</taxon>
        <taxon>Cystoisospora</taxon>
    </lineage>
</organism>
<evidence type="ECO:0000313" key="8">
    <source>
        <dbReference type="EMBL" id="PHJ19532.1"/>
    </source>
</evidence>
<evidence type="ECO:0000256" key="3">
    <source>
        <dbReference type="ARBA" id="ARBA00022448"/>
    </source>
</evidence>
<evidence type="ECO:0000313" key="9">
    <source>
        <dbReference type="Proteomes" id="UP000221165"/>
    </source>
</evidence>
<feature type="compositionally biased region" description="Basic and acidic residues" evidence="6">
    <location>
        <begin position="1582"/>
        <end position="1596"/>
    </location>
</feature>
<keyword evidence="9" id="KW-1185">Reference proteome</keyword>
<feature type="compositionally biased region" description="Polar residues" evidence="6">
    <location>
        <begin position="988"/>
        <end position="999"/>
    </location>
</feature>
<dbReference type="Gene3D" id="1.25.10.10">
    <property type="entry name" value="Leucine-rich Repeat Variant"/>
    <property type="match status" value="2"/>
</dbReference>
<feature type="region of interest" description="Disordered" evidence="6">
    <location>
        <begin position="645"/>
        <end position="690"/>
    </location>
</feature>